<dbReference type="AlphaFoldDB" id="W6MS34"/>
<evidence type="ECO:0000256" key="3">
    <source>
        <dbReference type="ARBA" id="ARBA00004496"/>
    </source>
</evidence>
<dbReference type="OrthoDB" id="363185at2759"/>
<evidence type="ECO:0000256" key="8">
    <source>
        <dbReference type="ARBA" id="ARBA00022676"/>
    </source>
</evidence>
<keyword evidence="9" id="KW-0808">Transferase</keyword>
<dbReference type="GeneID" id="34522973"/>
<dbReference type="InterPro" id="IPR005764">
    <property type="entry name" value="Ade_phspho_trans"/>
</dbReference>
<dbReference type="Gene3D" id="3.40.50.2020">
    <property type="match status" value="1"/>
</dbReference>
<dbReference type="InterPro" id="IPR029057">
    <property type="entry name" value="PRTase-like"/>
</dbReference>
<reference evidence="12" key="1">
    <citation type="submission" date="2013-12" db="EMBL/GenBank/DDBJ databases">
        <authorList>
            <person name="Genoscope - CEA"/>
        </authorList>
    </citation>
    <scope>NUCLEOTIDE SEQUENCE</scope>
    <source>
        <strain evidence="12">CBS 1993</strain>
    </source>
</reference>
<feature type="domain" description="Phosphoribosyltransferase" evidence="11">
    <location>
        <begin position="40"/>
        <end position="154"/>
    </location>
</feature>
<dbReference type="SUPFAM" id="SSF53271">
    <property type="entry name" value="PRTase-like"/>
    <property type="match status" value="1"/>
</dbReference>
<dbReference type="CDD" id="cd06223">
    <property type="entry name" value="PRTases_typeI"/>
    <property type="match status" value="1"/>
</dbReference>
<gene>
    <name evidence="12" type="ORF">KUCA_T00005594001</name>
</gene>
<evidence type="ECO:0000313" key="12">
    <source>
        <dbReference type="EMBL" id="CDK29601.1"/>
    </source>
</evidence>
<dbReference type="UniPathway" id="UPA00588">
    <property type="reaction ID" value="UER00646"/>
</dbReference>
<dbReference type="EC" id="2.4.2.7" evidence="6"/>
<evidence type="ECO:0000256" key="1">
    <source>
        <dbReference type="ARBA" id="ARBA00000868"/>
    </source>
</evidence>
<dbReference type="GO" id="GO:0003999">
    <property type="term" value="F:adenine phosphoribosyltransferase activity"/>
    <property type="evidence" value="ECO:0007669"/>
    <property type="project" value="UniProtKB-EC"/>
</dbReference>
<keyword evidence="7" id="KW-0963">Cytoplasm</keyword>
<dbReference type="HOGENOM" id="CLU_063339_1_0_1"/>
<dbReference type="GO" id="GO:0016208">
    <property type="term" value="F:AMP binding"/>
    <property type="evidence" value="ECO:0007669"/>
    <property type="project" value="TreeGrafter"/>
</dbReference>
<comment type="pathway">
    <text evidence="4">Purine metabolism; AMP biosynthesis via salvage pathway; AMP from adenine: step 1/1.</text>
</comment>
<evidence type="ECO:0000256" key="4">
    <source>
        <dbReference type="ARBA" id="ARBA00004659"/>
    </source>
</evidence>
<evidence type="ECO:0000256" key="10">
    <source>
        <dbReference type="ARBA" id="ARBA00022726"/>
    </source>
</evidence>
<dbReference type="GO" id="GO:0005737">
    <property type="term" value="C:cytoplasm"/>
    <property type="evidence" value="ECO:0007669"/>
    <property type="project" value="UniProtKB-SubCell"/>
</dbReference>
<comment type="similarity">
    <text evidence="5">Belongs to the purine/pyrimidine phosphoribosyltransferase family.</text>
</comment>
<dbReference type="RefSeq" id="XP_022461585.1">
    <property type="nucleotide sequence ID" value="XM_022600353.1"/>
</dbReference>
<organism evidence="12 13">
    <name type="scientific">Kuraishia capsulata CBS 1993</name>
    <dbReference type="NCBI Taxonomy" id="1382522"/>
    <lineage>
        <taxon>Eukaryota</taxon>
        <taxon>Fungi</taxon>
        <taxon>Dikarya</taxon>
        <taxon>Ascomycota</taxon>
        <taxon>Saccharomycotina</taxon>
        <taxon>Pichiomycetes</taxon>
        <taxon>Pichiales</taxon>
        <taxon>Pichiaceae</taxon>
        <taxon>Kuraishia</taxon>
    </lineage>
</organism>
<dbReference type="Proteomes" id="UP000019384">
    <property type="component" value="Unassembled WGS sequence"/>
</dbReference>
<evidence type="ECO:0000313" key="13">
    <source>
        <dbReference type="Proteomes" id="UP000019384"/>
    </source>
</evidence>
<dbReference type="Pfam" id="PF00156">
    <property type="entry name" value="Pribosyltran"/>
    <property type="match status" value="1"/>
</dbReference>
<sequence>MDEIELISREINGALEQYFDFPRKGVLYEDFLPVFRSSRLCKGMARAFAKHIEQRGLKVDYVVGLEAKGFLIGLAIALEIGAGFVPVRKQGKLPGKLASAPYKKEYGSDIFEIQIDCMPKGSNVVVVDDVLATGGSAGAAGKVVEACGVNIVEFQFVMEIVELGGAKVLGSPTFSLLKR</sequence>
<evidence type="ECO:0000256" key="7">
    <source>
        <dbReference type="ARBA" id="ARBA00022490"/>
    </source>
</evidence>
<dbReference type="GO" id="GO:0006168">
    <property type="term" value="P:adenine salvage"/>
    <property type="evidence" value="ECO:0007669"/>
    <property type="project" value="InterPro"/>
</dbReference>
<evidence type="ECO:0000259" key="11">
    <source>
        <dbReference type="Pfam" id="PF00156"/>
    </source>
</evidence>
<accession>W6MS34</accession>
<reference evidence="12" key="2">
    <citation type="submission" date="2014-02" db="EMBL/GenBank/DDBJ databases">
        <title>Complete DNA sequence of /Kuraishia capsulata/ illustrates novel genomic features among budding yeasts (/Saccharomycotina/).</title>
        <authorList>
            <person name="Morales L."/>
            <person name="Noel B."/>
            <person name="Porcel B."/>
            <person name="Marcet-Houben M."/>
            <person name="Hullo M-F."/>
            <person name="Sacerdot C."/>
            <person name="Tekaia F."/>
            <person name="Leh-Louis V."/>
            <person name="Despons L."/>
            <person name="Khanna V."/>
            <person name="Aury J-M."/>
            <person name="Barbe V."/>
            <person name="Couloux A."/>
            <person name="Labadie K."/>
            <person name="Pelletier E."/>
            <person name="Souciet J-L."/>
            <person name="Boekhout T."/>
            <person name="Gabaldon T."/>
            <person name="Wincker P."/>
            <person name="Dujon B."/>
        </authorList>
    </citation>
    <scope>NUCLEOTIDE SEQUENCE</scope>
    <source>
        <strain evidence="12">CBS 1993</strain>
    </source>
</reference>
<dbReference type="STRING" id="1382522.W6MS34"/>
<dbReference type="NCBIfam" id="NF002636">
    <property type="entry name" value="PRK02304.1-5"/>
    <property type="match status" value="1"/>
</dbReference>
<keyword evidence="8" id="KW-0328">Glycosyltransferase</keyword>
<evidence type="ECO:0000256" key="5">
    <source>
        <dbReference type="ARBA" id="ARBA00008391"/>
    </source>
</evidence>
<comment type="catalytic activity">
    <reaction evidence="1">
        <text>AMP + diphosphate = 5-phospho-alpha-D-ribose 1-diphosphate + adenine</text>
        <dbReference type="Rhea" id="RHEA:16609"/>
        <dbReference type="ChEBI" id="CHEBI:16708"/>
        <dbReference type="ChEBI" id="CHEBI:33019"/>
        <dbReference type="ChEBI" id="CHEBI:58017"/>
        <dbReference type="ChEBI" id="CHEBI:456215"/>
        <dbReference type="EC" id="2.4.2.7"/>
    </reaction>
</comment>
<dbReference type="InterPro" id="IPR050054">
    <property type="entry name" value="UPRTase/APRTase"/>
</dbReference>
<comment type="subcellular location">
    <subcellularLocation>
        <location evidence="3">Cytoplasm</location>
    </subcellularLocation>
</comment>
<proteinExistence type="inferred from homology"/>
<dbReference type="HAMAP" id="MF_00004">
    <property type="entry name" value="Aden_phosphoribosyltr"/>
    <property type="match status" value="1"/>
</dbReference>
<dbReference type="GO" id="GO:0002055">
    <property type="term" value="F:adenine binding"/>
    <property type="evidence" value="ECO:0007669"/>
    <property type="project" value="TreeGrafter"/>
</dbReference>
<evidence type="ECO:0000256" key="6">
    <source>
        <dbReference type="ARBA" id="ARBA00011893"/>
    </source>
</evidence>
<evidence type="ECO:0000256" key="9">
    <source>
        <dbReference type="ARBA" id="ARBA00022679"/>
    </source>
</evidence>
<protein>
    <recommendedName>
        <fullName evidence="6">adenine phosphoribosyltransferase</fullName>
        <ecNumber evidence="6">2.4.2.7</ecNumber>
    </recommendedName>
</protein>
<dbReference type="GO" id="GO:0044209">
    <property type="term" value="P:AMP salvage"/>
    <property type="evidence" value="ECO:0007669"/>
    <property type="project" value="UniProtKB-UniPathway"/>
</dbReference>
<name>W6MS34_9ASCO</name>
<dbReference type="PANTHER" id="PTHR32315">
    <property type="entry name" value="ADENINE PHOSPHORIBOSYLTRANSFERASE"/>
    <property type="match status" value="1"/>
</dbReference>
<keyword evidence="13" id="KW-1185">Reference proteome</keyword>
<dbReference type="FunFam" id="3.40.50.2020:FF:000021">
    <property type="entry name" value="Adenine phosphoribosyltransferase"/>
    <property type="match status" value="1"/>
</dbReference>
<keyword evidence="10" id="KW-0660">Purine salvage</keyword>
<evidence type="ECO:0000256" key="2">
    <source>
        <dbReference type="ARBA" id="ARBA00003968"/>
    </source>
</evidence>
<dbReference type="InterPro" id="IPR000836">
    <property type="entry name" value="PRTase_dom"/>
</dbReference>
<comment type="function">
    <text evidence="2">Catalyzes a salvage reaction resulting in the formation of AMP, that is energically less costly than de novo synthesis.</text>
</comment>
<dbReference type="GO" id="GO:0006166">
    <property type="term" value="P:purine ribonucleoside salvage"/>
    <property type="evidence" value="ECO:0007669"/>
    <property type="project" value="UniProtKB-KW"/>
</dbReference>
<dbReference type="PANTHER" id="PTHR32315:SF3">
    <property type="entry name" value="ADENINE PHOSPHORIBOSYLTRANSFERASE"/>
    <property type="match status" value="1"/>
</dbReference>
<dbReference type="EMBL" id="HG793131">
    <property type="protein sequence ID" value="CDK29601.1"/>
    <property type="molecule type" value="Genomic_DNA"/>
</dbReference>